<protein>
    <submittedName>
        <fullName evidence="1">RimJ/RimL family protein N-acetyltransferase</fullName>
    </submittedName>
</protein>
<gene>
    <name evidence="1" type="ORF">J2S67_000437</name>
</gene>
<evidence type="ECO:0000313" key="1">
    <source>
        <dbReference type="EMBL" id="MDR7293169.1"/>
    </source>
</evidence>
<dbReference type="PANTHER" id="PTHR43441:SF11">
    <property type="entry name" value="RIBOSOMAL-PROTEIN-SERINE ACETYLTRANSFERASE"/>
    <property type="match status" value="1"/>
</dbReference>
<organism evidence="1 2">
    <name type="scientific">Pseudoglutamicibacter albus</name>
    <dbReference type="NCBI Taxonomy" id="98671"/>
    <lineage>
        <taxon>Bacteria</taxon>
        <taxon>Bacillati</taxon>
        <taxon>Actinomycetota</taxon>
        <taxon>Actinomycetes</taxon>
        <taxon>Micrococcales</taxon>
        <taxon>Micrococcaceae</taxon>
        <taxon>Pseudoglutamicibacter</taxon>
    </lineage>
</organism>
<dbReference type="SUPFAM" id="SSF55729">
    <property type="entry name" value="Acyl-CoA N-acyltransferases (Nat)"/>
    <property type="match status" value="1"/>
</dbReference>
<dbReference type="Proteomes" id="UP001180715">
    <property type="component" value="Unassembled WGS sequence"/>
</dbReference>
<dbReference type="InterPro" id="IPR051908">
    <property type="entry name" value="Ribosomal_N-acetyltransferase"/>
</dbReference>
<dbReference type="InterPro" id="IPR016181">
    <property type="entry name" value="Acyl_CoA_acyltransferase"/>
</dbReference>
<reference evidence="1" key="1">
    <citation type="submission" date="2023-07" db="EMBL/GenBank/DDBJ databases">
        <title>Sequencing the genomes of 1000 actinobacteria strains.</title>
        <authorList>
            <person name="Klenk H.-P."/>
        </authorList>
    </citation>
    <scope>NUCLEOTIDE SEQUENCE</scope>
    <source>
        <strain evidence="1">DSM 13068</strain>
    </source>
</reference>
<dbReference type="PANTHER" id="PTHR43441">
    <property type="entry name" value="RIBOSOMAL-PROTEIN-SERINE ACETYLTRANSFERASE"/>
    <property type="match status" value="1"/>
</dbReference>
<name>A0ABU1YXS5_9MICC</name>
<keyword evidence="2" id="KW-1185">Reference proteome</keyword>
<dbReference type="EMBL" id="JAVDXX010000001">
    <property type="protein sequence ID" value="MDR7293169.1"/>
    <property type="molecule type" value="Genomic_DNA"/>
</dbReference>
<sequence length="70" mass="8078">MLALGFDHYRLHRITAQMDARNSASAALARRVGLRLEAHHIQDWFSKGEWTDTLVYARLASERLQHSSED</sequence>
<evidence type="ECO:0000313" key="2">
    <source>
        <dbReference type="Proteomes" id="UP001180715"/>
    </source>
</evidence>
<dbReference type="Gene3D" id="3.40.630.30">
    <property type="match status" value="1"/>
</dbReference>
<comment type="caution">
    <text evidence="1">The sequence shown here is derived from an EMBL/GenBank/DDBJ whole genome shotgun (WGS) entry which is preliminary data.</text>
</comment>
<accession>A0ABU1YXS5</accession>
<proteinExistence type="predicted"/>